<keyword evidence="2 7" id="KW-0489">Methyltransferase</keyword>
<gene>
    <name evidence="8" type="ORF">BE221DRAFT_145695</name>
</gene>
<keyword evidence="4 7" id="KW-0949">S-adenosyl-L-methionine</keyword>
<evidence type="ECO:0000256" key="2">
    <source>
        <dbReference type="ARBA" id="ARBA00022603"/>
    </source>
</evidence>
<sequence length="424" mass="46507">MRTCVDIVVDESTFYRPESAQARDLGALLARSHGRALERGLDACDGTCASGARFARMAACGVNLRSVTCVDVSADVRDALNANLDAHVRSRGVETSCAFDDSQRVFARKWLAGELYDYVDVDGFGSANFADSALRIVRHGGYFYATSTDGRALCGQNAERCATAFGNSIVSPSRPSVNETAVRVFIGDVVRRGSALKLRVTPVFSLFHPHGPVFRVMFRVDKRTELSGYDAFGKDSKHIGFVGYCDACGNTEVIQRPLVDIFGHNKLSDDDSRARCSLCAKREPSTVDRSSQLAISGPMWIGSLHERETVIAMRSEAEDLGWLEDKSAARGQLSLHDLLHVFEEESDIQLSKVSHYFRTDELGRKGRARRVPPRDALLDALRARGFAATRSSFDARGVKTNASIDDVIECANRACVDDDFICIV</sequence>
<dbReference type="GO" id="GO:0005634">
    <property type="term" value="C:nucleus"/>
    <property type="evidence" value="ECO:0007669"/>
    <property type="project" value="TreeGrafter"/>
</dbReference>
<dbReference type="PANTHER" id="PTHR10631">
    <property type="entry name" value="N 2 ,N 2 -DIMETHYLGUANOSINE TRNA METHYLTRANSFERASE"/>
    <property type="match status" value="1"/>
</dbReference>
<dbReference type="InterPro" id="IPR002905">
    <property type="entry name" value="Trm1"/>
</dbReference>
<evidence type="ECO:0000256" key="7">
    <source>
        <dbReference type="PROSITE-ProRule" id="PRU00958"/>
    </source>
</evidence>
<dbReference type="GO" id="GO:0016423">
    <property type="term" value="F:tRNA (guanine) methyltransferase activity"/>
    <property type="evidence" value="ECO:0007669"/>
    <property type="project" value="InterPro"/>
</dbReference>
<evidence type="ECO:0000256" key="4">
    <source>
        <dbReference type="ARBA" id="ARBA00022691"/>
    </source>
</evidence>
<dbReference type="Gene3D" id="3.30.56.70">
    <property type="entry name" value="N2,N2-dimethylguanosine tRNA methyltransferase, C-terminal domain"/>
    <property type="match status" value="1"/>
</dbReference>
<dbReference type="GO" id="GO:0002940">
    <property type="term" value="P:tRNA N2-guanine methylation"/>
    <property type="evidence" value="ECO:0007669"/>
    <property type="project" value="TreeGrafter"/>
</dbReference>
<evidence type="ECO:0000256" key="5">
    <source>
        <dbReference type="ARBA" id="ARBA00022694"/>
    </source>
</evidence>
<dbReference type="PROSITE" id="PS51626">
    <property type="entry name" value="SAM_MT_TRM1"/>
    <property type="match status" value="1"/>
</dbReference>
<evidence type="ECO:0000256" key="3">
    <source>
        <dbReference type="ARBA" id="ARBA00022679"/>
    </source>
</evidence>
<dbReference type="Proteomes" id="UP000195557">
    <property type="component" value="Unassembled WGS sequence"/>
</dbReference>
<dbReference type="eggNOG" id="KOG1253">
    <property type="taxonomic scope" value="Eukaryota"/>
</dbReference>
<dbReference type="SUPFAM" id="SSF53335">
    <property type="entry name" value="S-adenosyl-L-methionine-dependent methyltransferases"/>
    <property type="match status" value="1"/>
</dbReference>
<dbReference type="Pfam" id="PF02005">
    <property type="entry name" value="TRM"/>
    <property type="match status" value="1"/>
</dbReference>
<evidence type="ECO:0000256" key="6">
    <source>
        <dbReference type="ARBA" id="ARBA00022884"/>
    </source>
</evidence>
<keyword evidence="6 7" id="KW-0694">RNA-binding</keyword>
<dbReference type="EMBL" id="KZ155783">
    <property type="protein sequence ID" value="OUS46421.1"/>
    <property type="molecule type" value="Genomic_DNA"/>
</dbReference>
<protein>
    <submittedName>
        <fullName evidence="8">N2,N2-dimethylguanosine tRNA methyltransferase f</fullName>
    </submittedName>
</protein>
<proteinExistence type="inferred from homology"/>
<accession>A0A1Y5IAC9</accession>
<dbReference type="Gene3D" id="3.40.50.150">
    <property type="entry name" value="Vaccinia Virus protein VP39"/>
    <property type="match status" value="1"/>
</dbReference>
<keyword evidence="5 7" id="KW-0819">tRNA processing</keyword>
<evidence type="ECO:0000256" key="1">
    <source>
        <dbReference type="ARBA" id="ARBA00022555"/>
    </source>
</evidence>
<dbReference type="AlphaFoldDB" id="A0A1Y5IAC9"/>
<keyword evidence="3 7" id="KW-0808">Transferase</keyword>
<dbReference type="PANTHER" id="PTHR10631:SF9">
    <property type="entry name" value="TRNA (GUANINE(26)-N(2))-DIMETHYLTRANSFERASE"/>
    <property type="match status" value="1"/>
</dbReference>
<comment type="similarity">
    <text evidence="7">Belongs to the class I-like SAM-binding methyltransferase superfamily. Trm1 family.</text>
</comment>
<organism evidence="8">
    <name type="scientific">Ostreococcus tauri</name>
    <name type="common">Marine green alga</name>
    <dbReference type="NCBI Taxonomy" id="70448"/>
    <lineage>
        <taxon>Eukaryota</taxon>
        <taxon>Viridiplantae</taxon>
        <taxon>Chlorophyta</taxon>
        <taxon>Mamiellophyceae</taxon>
        <taxon>Mamiellales</taxon>
        <taxon>Bathycoccaceae</taxon>
        <taxon>Ostreococcus</taxon>
    </lineage>
</organism>
<reference evidence="8" key="1">
    <citation type="submission" date="2017-04" db="EMBL/GenBank/DDBJ databases">
        <title>Population genomics of picophytoplankton unveils novel chromosome hypervariability.</title>
        <authorList>
            <consortium name="DOE Joint Genome Institute"/>
            <person name="Blanc-Mathieu R."/>
            <person name="Krasovec M."/>
            <person name="Hebrard M."/>
            <person name="Yau S."/>
            <person name="Desgranges E."/>
            <person name="Martin J."/>
            <person name="Schackwitz W."/>
            <person name="Kuo A."/>
            <person name="Salin G."/>
            <person name="Donnadieu C."/>
            <person name="Desdevises Y."/>
            <person name="Sanchez-Ferandin S."/>
            <person name="Moreau H."/>
            <person name="Rivals E."/>
            <person name="Grigoriev I.V."/>
            <person name="Grimsley N."/>
            <person name="Eyre-Walker A."/>
            <person name="Piganeau G."/>
        </authorList>
    </citation>
    <scope>NUCLEOTIDE SEQUENCE [LARGE SCALE GENOMIC DNA]</scope>
    <source>
        <strain evidence="8">RCC 1115</strain>
    </source>
</reference>
<name>A0A1Y5IAC9_OSTTA</name>
<keyword evidence="1 7" id="KW-0820">tRNA-binding</keyword>
<dbReference type="InterPro" id="IPR029063">
    <property type="entry name" value="SAM-dependent_MTases_sf"/>
</dbReference>
<dbReference type="InterPro" id="IPR042296">
    <property type="entry name" value="tRNA_met_Trm1_C"/>
</dbReference>
<dbReference type="GO" id="GO:0000049">
    <property type="term" value="F:tRNA binding"/>
    <property type="evidence" value="ECO:0007669"/>
    <property type="project" value="UniProtKB-UniRule"/>
</dbReference>
<evidence type="ECO:0000313" key="8">
    <source>
        <dbReference type="EMBL" id="OUS46421.1"/>
    </source>
</evidence>